<dbReference type="STRING" id="1122188.SAMN02745674_02476"/>
<proteinExistence type="inferred from homology"/>
<feature type="domain" description="Flagellar basal-body/hook protein C-terminal" evidence="8">
    <location>
        <begin position="215"/>
        <end position="259"/>
    </location>
</feature>
<evidence type="ECO:0000313" key="10">
    <source>
        <dbReference type="EMBL" id="SKA21395.1"/>
    </source>
</evidence>
<keyword evidence="10" id="KW-0966">Cell projection</keyword>
<dbReference type="InterPro" id="IPR010930">
    <property type="entry name" value="Flg_bb/hook_C_dom"/>
</dbReference>
<dbReference type="InterPro" id="IPR019776">
    <property type="entry name" value="Flagellar_basal_body_rod_CS"/>
</dbReference>
<evidence type="ECO:0000259" key="7">
    <source>
        <dbReference type="Pfam" id="PF00460"/>
    </source>
</evidence>
<dbReference type="InterPro" id="IPR001444">
    <property type="entry name" value="Flag_bb_rod_N"/>
</dbReference>
<keyword evidence="3 5" id="KW-0975">Bacterial flagellum</keyword>
<comment type="subunit">
    <text evidence="4 5">The basal body constitutes a major portion of the flagellar organelle and consists of four rings (L,P,S, and M) mounted on a central rod. The rod consists of about 26 subunits of FlgG in the distal portion, and FlgB, FlgC and FlgF are thought to build up the proximal portion of the rod with about 6 subunits each.</text>
</comment>
<accession>A0A1T4RZL3</accession>
<dbReference type="NCBIfam" id="TIGR02488">
    <property type="entry name" value="flgG_G_neg"/>
    <property type="match status" value="1"/>
</dbReference>
<dbReference type="InterPro" id="IPR012836">
    <property type="entry name" value="FlgF"/>
</dbReference>
<feature type="domain" description="Flagellar basal body rod protein N-terminal" evidence="7">
    <location>
        <begin position="7"/>
        <end position="35"/>
    </location>
</feature>
<protein>
    <recommendedName>
        <fullName evidence="5">Flagellar basal-body rod protein FlgF</fullName>
    </recommendedName>
    <alternativeName>
        <fullName evidence="5">Distal rod protein</fullName>
    </alternativeName>
    <alternativeName>
        <fullName evidence="5">Flagellar basal-body rod protein FlgG</fullName>
    </alternativeName>
</protein>
<dbReference type="PANTHER" id="PTHR30435:SF19">
    <property type="entry name" value="FLAGELLAR BASAL-BODY ROD PROTEIN FLGG"/>
    <property type="match status" value="1"/>
</dbReference>
<evidence type="ECO:0000259" key="9">
    <source>
        <dbReference type="Pfam" id="PF22692"/>
    </source>
</evidence>
<keyword evidence="10" id="KW-0969">Cilium</keyword>
<evidence type="ECO:0000259" key="8">
    <source>
        <dbReference type="Pfam" id="PF06429"/>
    </source>
</evidence>
<dbReference type="SUPFAM" id="SSF117143">
    <property type="entry name" value="Flagellar hook protein flgE"/>
    <property type="match status" value="1"/>
</dbReference>
<evidence type="ECO:0000256" key="1">
    <source>
        <dbReference type="ARBA" id="ARBA00004117"/>
    </source>
</evidence>
<gene>
    <name evidence="10" type="ORF">SAMN02745674_02476</name>
</gene>
<dbReference type="InterPro" id="IPR037925">
    <property type="entry name" value="FlgE/F/G-like"/>
</dbReference>
<feature type="region of interest" description="Disordered" evidence="6">
    <location>
        <begin position="51"/>
        <end position="70"/>
    </location>
</feature>
<dbReference type="NCBIfam" id="TIGR03506">
    <property type="entry name" value="FlgEFG_subfam"/>
    <property type="match status" value="2"/>
</dbReference>
<keyword evidence="11" id="KW-1185">Reference proteome</keyword>
<dbReference type="Pfam" id="PF06429">
    <property type="entry name" value="Flg_bbr_C"/>
    <property type="match status" value="1"/>
</dbReference>
<sequence length="261" mass="27204">MTQALWIAKTGLDAQQTRMAVISNNLANTNTTGFKRDRASFEDLLYQTVRQPGGASSEQTQLPSGTSTGTGVRIAATAKQFTQGNLAQTGNALDVAINGRGFFEVLMPDGNPAYTRDGSFQINAQGELVTNAGYPVQPGLQFPEGTQSVTIGSDGTVSVQLAGEPEAMQIGALTIADFINPAGLQAKGENLYVETGASGPAQLGAPGENGAGLLAQGALESSNVNVVEELVSMIETQRAYETNAKAISTTDQMLGFLNQNL</sequence>
<dbReference type="RefSeq" id="WP_078759018.1">
    <property type="nucleotide sequence ID" value="NZ_FUXP01000012.1"/>
</dbReference>
<evidence type="ECO:0000256" key="4">
    <source>
        <dbReference type="ARBA" id="ARBA00025933"/>
    </source>
</evidence>
<evidence type="ECO:0000256" key="2">
    <source>
        <dbReference type="ARBA" id="ARBA00009677"/>
    </source>
</evidence>
<evidence type="ECO:0000256" key="5">
    <source>
        <dbReference type="RuleBase" id="RU362116"/>
    </source>
</evidence>
<dbReference type="Pfam" id="PF00460">
    <property type="entry name" value="Flg_bb_rod"/>
    <property type="match status" value="1"/>
</dbReference>
<keyword evidence="10" id="KW-0282">Flagellum</keyword>
<dbReference type="Proteomes" id="UP000190061">
    <property type="component" value="Unassembled WGS sequence"/>
</dbReference>
<comment type="subcellular location">
    <subcellularLocation>
        <location evidence="1 5">Bacterial flagellum basal body</location>
    </subcellularLocation>
</comment>
<dbReference type="AlphaFoldDB" id="A0A1T4RZL3"/>
<dbReference type="InterPro" id="IPR020013">
    <property type="entry name" value="Flagellar_FlgE/F/G"/>
</dbReference>
<organism evidence="10 11">
    <name type="scientific">Lysobacter spongiicola DSM 21749</name>
    <dbReference type="NCBI Taxonomy" id="1122188"/>
    <lineage>
        <taxon>Bacteria</taxon>
        <taxon>Pseudomonadati</taxon>
        <taxon>Pseudomonadota</taxon>
        <taxon>Gammaproteobacteria</taxon>
        <taxon>Lysobacterales</taxon>
        <taxon>Lysobacteraceae</taxon>
        <taxon>Novilysobacter</taxon>
    </lineage>
</organism>
<dbReference type="GO" id="GO:0071978">
    <property type="term" value="P:bacterial-type flagellum-dependent swarming motility"/>
    <property type="evidence" value="ECO:0007669"/>
    <property type="project" value="TreeGrafter"/>
</dbReference>
<dbReference type="NCBIfam" id="TIGR02490">
    <property type="entry name" value="flgF"/>
    <property type="match status" value="1"/>
</dbReference>
<dbReference type="PROSITE" id="PS00588">
    <property type="entry name" value="FLAGELLA_BB_ROD"/>
    <property type="match status" value="1"/>
</dbReference>
<comment type="similarity">
    <text evidence="2 5">Belongs to the flagella basal body rod proteins family.</text>
</comment>
<evidence type="ECO:0000256" key="3">
    <source>
        <dbReference type="ARBA" id="ARBA00023143"/>
    </source>
</evidence>
<feature type="domain" description="Flagellar hook protein FlgE/F/G-like D1" evidence="9">
    <location>
        <begin position="96"/>
        <end position="159"/>
    </location>
</feature>
<dbReference type="InterPro" id="IPR012834">
    <property type="entry name" value="FlgG_G_neg"/>
</dbReference>
<name>A0A1T4RZL3_9GAMM</name>
<dbReference type="Pfam" id="PF22692">
    <property type="entry name" value="LlgE_F_G_D1"/>
    <property type="match status" value="1"/>
</dbReference>
<dbReference type="InterPro" id="IPR053967">
    <property type="entry name" value="LlgE_F_G-like_D1"/>
</dbReference>
<evidence type="ECO:0000313" key="11">
    <source>
        <dbReference type="Proteomes" id="UP000190061"/>
    </source>
</evidence>
<comment type="subunit">
    <text evidence="5">The basal body constitutes a major portion of the flagellar organelle and consists of five rings (E,L,P,S, and M) mounted on a central rod. The rod consists of about 26 subunits of FlgG in the distal portion, and FlgB, FlgC and FlgF are thought to build up the proximal portion of the rod with about 6 subunits each.</text>
</comment>
<evidence type="ECO:0000256" key="6">
    <source>
        <dbReference type="SAM" id="MobiDB-lite"/>
    </source>
</evidence>
<dbReference type="EMBL" id="FUXP01000012">
    <property type="protein sequence ID" value="SKA21395.1"/>
    <property type="molecule type" value="Genomic_DNA"/>
</dbReference>
<dbReference type="PANTHER" id="PTHR30435">
    <property type="entry name" value="FLAGELLAR PROTEIN"/>
    <property type="match status" value="1"/>
</dbReference>
<dbReference type="GO" id="GO:0009426">
    <property type="term" value="C:bacterial-type flagellum basal body, distal rod"/>
    <property type="evidence" value="ECO:0007669"/>
    <property type="project" value="UniProtKB-UniRule"/>
</dbReference>
<reference evidence="10 11" key="1">
    <citation type="submission" date="2017-02" db="EMBL/GenBank/DDBJ databases">
        <authorList>
            <person name="Peterson S.W."/>
        </authorList>
    </citation>
    <scope>NUCLEOTIDE SEQUENCE [LARGE SCALE GENOMIC DNA]</scope>
    <source>
        <strain evidence="10 11">DSM 21749</strain>
    </source>
</reference>
<dbReference type="OrthoDB" id="8578401at2"/>